<dbReference type="CDD" id="cd08168">
    <property type="entry name" value="Cytochrom_C3"/>
    <property type="match status" value="1"/>
</dbReference>
<evidence type="ECO:0000256" key="7">
    <source>
        <dbReference type="SAM" id="SignalP"/>
    </source>
</evidence>
<gene>
    <name evidence="9" type="ORF">ENG14_01960</name>
</gene>
<proteinExistence type="predicted"/>
<feature type="binding site" description="axial binding residue" evidence="6">
    <location>
        <position position="69"/>
    </location>
    <ligand>
        <name>heme c</name>
        <dbReference type="ChEBI" id="CHEBI:61717"/>
        <label>2</label>
    </ligand>
    <ligandPart>
        <name>Fe</name>
        <dbReference type="ChEBI" id="CHEBI:18248"/>
    </ligandPart>
</feature>
<feature type="binding site" description="axial binding residue" evidence="6">
    <location>
        <position position="142"/>
    </location>
    <ligand>
        <name>heme c</name>
        <dbReference type="ChEBI" id="CHEBI:61717"/>
        <label>1</label>
    </ligand>
    <ligandPart>
        <name>Fe</name>
        <dbReference type="ChEBI" id="CHEBI:18248"/>
    </ligandPart>
</feature>
<comment type="cofactor">
    <cofactor evidence="6">
        <name>heme c</name>
        <dbReference type="ChEBI" id="CHEBI:61717"/>
    </cofactor>
    <text evidence="6">Binds 4 heme c groups covalently per monomer.</text>
</comment>
<dbReference type="PRINTS" id="PR00609">
    <property type="entry name" value="CYTOCHROMEC3"/>
</dbReference>
<dbReference type="GO" id="GO:0020037">
    <property type="term" value="F:heme binding"/>
    <property type="evidence" value="ECO:0007669"/>
    <property type="project" value="InterPro"/>
</dbReference>
<feature type="domain" description="Class III cytochrome C" evidence="8">
    <location>
        <begin position="42"/>
        <end position="143"/>
    </location>
</feature>
<feature type="binding site" description="axial binding residue" evidence="6">
    <location>
        <position position="90"/>
    </location>
    <ligand>
        <name>heme c</name>
        <dbReference type="ChEBI" id="CHEBI:61717"/>
        <label>1</label>
    </ligand>
    <ligandPart>
        <name>Fe</name>
        <dbReference type="ChEBI" id="CHEBI:18248"/>
    </ligandPart>
</feature>
<evidence type="ECO:0000256" key="5">
    <source>
        <dbReference type="ARBA" id="ARBA00023004"/>
    </source>
</evidence>
<name>A0A7C0WUE5_9BACT</name>
<accession>A0A7C0WUE5</accession>
<dbReference type="Proteomes" id="UP000886355">
    <property type="component" value="Unassembled WGS sequence"/>
</dbReference>
<feature type="binding site" description="covalent" evidence="6">
    <location>
        <position position="67"/>
    </location>
    <ligand>
        <name>heme c</name>
        <dbReference type="ChEBI" id="CHEBI:61717"/>
        <label>1</label>
    </ligand>
</feature>
<dbReference type="GO" id="GO:0009055">
    <property type="term" value="F:electron transfer activity"/>
    <property type="evidence" value="ECO:0007669"/>
    <property type="project" value="InterPro"/>
</dbReference>
<keyword evidence="4" id="KW-0249">Electron transport</keyword>
<keyword evidence="3 6" id="KW-0479">Metal-binding</keyword>
<dbReference type="InterPro" id="IPR036280">
    <property type="entry name" value="Multihaem_cyt_sf"/>
</dbReference>
<feature type="binding site" description="axial binding residue" evidence="6">
    <location>
        <position position="123"/>
    </location>
    <ligand>
        <name>heme c</name>
        <dbReference type="ChEBI" id="CHEBI:61717"/>
        <label>1</label>
    </ligand>
    <ligandPart>
        <name>Fe</name>
        <dbReference type="ChEBI" id="CHEBI:18248"/>
    </ligandPart>
</feature>
<dbReference type="InterPro" id="IPR020942">
    <property type="entry name" value="Cyt_c_III_dom"/>
</dbReference>
<feature type="binding site" description="axial binding residue" evidence="6">
    <location>
        <position position="143"/>
    </location>
    <ligand>
        <name>heme c</name>
        <dbReference type="ChEBI" id="CHEBI:61717"/>
        <label>1</label>
    </ligand>
    <ligandPart>
        <name>Fe</name>
        <dbReference type="ChEBI" id="CHEBI:18248"/>
    </ligandPart>
</feature>
<dbReference type="SUPFAM" id="SSF48695">
    <property type="entry name" value="Multiheme cytochromes"/>
    <property type="match status" value="1"/>
</dbReference>
<feature type="binding site" description="axial binding residue" evidence="6">
    <location>
        <position position="56"/>
    </location>
    <ligand>
        <name>heme c</name>
        <dbReference type="ChEBI" id="CHEBI:61717"/>
        <label>1</label>
    </ligand>
    <ligandPart>
        <name>Fe</name>
        <dbReference type="ChEBI" id="CHEBI:18248"/>
    </ligandPart>
</feature>
<keyword evidence="5 6" id="KW-0408">Iron</keyword>
<keyword evidence="1" id="KW-0813">Transport</keyword>
<evidence type="ECO:0000256" key="3">
    <source>
        <dbReference type="ARBA" id="ARBA00022723"/>
    </source>
</evidence>
<feature type="signal peptide" evidence="7">
    <location>
        <begin position="1"/>
        <end position="27"/>
    </location>
</feature>
<dbReference type="Gene3D" id="3.90.10.10">
    <property type="entry name" value="Cytochrome C3"/>
    <property type="match status" value="1"/>
</dbReference>
<organism evidence="9">
    <name type="scientific">Thermodesulforhabdus norvegica</name>
    <dbReference type="NCBI Taxonomy" id="39841"/>
    <lineage>
        <taxon>Bacteria</taxon>
        <taxon>Pseudomonadati</taxon>
        <taxon>Thermodesulfobacteriota</taxon>
        <taxon>Syntrophobacteria</taxon>
        <taxon>Syntrophobacterales</taxon>
        <taxon>Thermodesulforhabdaceae</taxon>
        <taxon>Thermodesulforhabdus</taxon>
    </lineage>
</organism>
<feature type="binding site" description="axial binding residue" evidence="6">
    <location>
        <position position="119"/>
    </location>
    <ligand>
        <name>heme c</name>
        <dbReference type="ChEBI" id="CHEBI:61717"/>
        <label>1</label>
    </ligand>
    <ligandPart>
        <name>Fe</name>
        <dbReference type="ChEBI" id="CHEBI:18248"/>
    </ligandPart>
</feature>
<feature type="binding site" description="axial binding residue" evidence="6">
    <location>
        <position position="122"/>
    </location>
    <ligand>
        <name>heme c</name>
        <dbReference type="ChEBI" id="CHEBI:61717"/>
        <label>1</label>
    </ligand>
    <ligandPart>
        <name>Fe</name>
        <dbReference type="ChEBI" id="CHEBI:18248"/>
    </ligandPart>
</feature>
<evidence type="ECO:0000256" key="6">
    <source>
        <dbReference type="PIRSR" id="PIRSR602322-1"/>
    </source>
</evidence>
<feature type="binding site" description="covalent" evidence="6">
    <location>
        <position position="64"/>
    </location>
    <ligand>
        <name>heme c</name>
        <dbReference type="ChEBI" id="CHEBI:61717"/>
        <label>1</label>
    </ligand>
</feature>
<dbReference type="EMBL" id="DQZW01000093">
    <property type="protein sequence ID" value="HDL89650.1"/>
    <property type="molecule type" value="Genomic_DNA"/>
</dbReference>
<evidence type="ECO:0000259" key="8">
    <source>
        <dbReference type="Pfam" id="PF02085"/>
    </source>
</evidence>
<feature type="binding site" description="axial binding residue" evidence="6">
    <location>
        <position position="139"/>
    </location>
    <ligand>
        <name>heme c</name>
        <dbReference type="ChEBI" id="CHEBI:61717"/>
        <label>1</label>
    </ligand>
    <ligandPart>
        <name>Fe</name>
        <dbReference type="ChEBI" id="CHEBI:18248"/>
    </ligandPart>
</feature>
<evidence type="ECO:0000256" key="2">
    <source>
        <dbReference type="ARBA" id="ARBA00022617"/>
    </source>
</evidence>
<dbReference type="GO" id="GO:0046872">
    <property type="term" value="F:metal ion binding"/>
    <property type="evidence" value="ECO:0007669"/>
    <property type="project" value="UniProtKB-KW"/>
</dbReference>
<dbReference type="Pfam" id="PF02085">
    <property type="entry name" value="Cytochrom_CIII"/>
    <property type="match status" value="1"/>
</dbReference>
<evidence type="ECO:0000313" key="9">
    <source>
        <dbReference type="EMBL" id="HDL89650.1"/>
    </source>
</evidence>
<sequence length="149" mass="16678">MAKRWKVVVGVLVAFVAAIVCGAFVQAGDVPDVITINSSIYQQHTKGLVQFTHKKHAEDYKIACTDCHHVYKDGKNVWKEGDPVDKCEKCHTDATIKGEKKLPPEQQKLNLKLAFHNNCVGCHKKLKKENKETKAPTTCSKCHPKKKAQ</sequence>
<feature type="binding site" description="axial binding residue" evidence="6">
    <location>
        <position position="53"/>
    </location>
    <ligand>
        <name>heme c</name>
        <dbReference type="ChEBI" id="CHEBI:61717"/>
        <label>1</label>
    </ligand>
    <ligandPart>
        <name>Fe</name>
        <dbReference type="ChEBI" id="CHEBI:18248"/>
    </ligandPart>
</feature>
<reference evidence="9" key="1">
    <citation type="journal article" date="2020" name="mSystems">
        <title>Genome- and Community-Level Interaction Insights into Carbon Utilization and Element Cycling Functions of Hydrothermarchaeota in Hydrothermal Sediment.</title>
        <authorList>
            <person name="Zhou Z."/>
            <person name="Liu Y."/>
            <person name="Xu W."/>
            <person name="Pan J."/>
            <person name="Luo Z.H."/>
            <person name="Li M."/>
        </authorList>
    </citation>
    <scope>NUCLEOTIDE SEQUENCE [LARGE SCALE GENOMIC DNA]</scope>
    <source>
        <strain evidence="9">HyVt-19</strain>
    </source>
</reference>
<feature type="chain" id="PRO_5027617242" evidence="7">
    <location>
        <begin position="28"/>
        <end position="149"/>
    </location>
</feature>
<dbReference type="AlphaFoldDB" id="A0A7C0WUE5"/>
<evidence type="ECO:0000256" key="4">
    <source>
        <dbReference type="ARBA" id="ARBA00022982"/>
    </source>
</evidence>
<evidence type="ECO:0000256" key="1">
    <source>
        <dbReference type="ARBA" id="ARBA00022448"/>
    </source>
</evidence>
<feature type="binding site" description="axial binding residue" evidence="6">
    <location>
        <position position="68"/>
    </location>
    <ligand>
        <name>heme c</name>
        <dbReference type="ChEBI" id="CHEBI:61717"/>
        <label>1</label>
    </ligand>
    <ligandPart>
        <name>Fe</name>
        <dbReference type="ChEBI" id="CHEBI:18248"/>
    </ligandPart>
</feature>
<dbReference type="InterPro" id="IPR002322">
    <property type="entry name" value="Cyt_c_III"/>
</dbReference>
<protein>
    <submittedName>
        <fullName evidence="9">Cytochrome C</fullName>
    </submittedName>
</protein>
<feature type="binding site" description="axial binding residue" evidence="6">
    <location>
        <position position="91"/>
    </location>
    <ligand>
        <name>heme c</name>
        <dbReference type="ChEBI" id="CHEBI:61717"/>
        <label>1</label>
    </ligand>
    <ligandPart>
        <name>Fe</name>
        <dbReference type="ChEBI" id="CHEBI:18248"/>
    </ligandPart>
</feature>
<comment type="caution">
    <text evidence="9">The sequence shown here is derived from an EMBL/GenBank/DDBJ whole genome shotgun (WGS) entry which is preliminary data.</text>
</comment>
<keyword evidence="7" id="KW-0732">Signal</keyword>
<keyword evidence="2 6" id="KW-0349">Heme</keyword>